<dbReference type="GO" id="GO:0051213">
    <property type="term" value="F:dioxygenase activity"/>
    <property type="evidence" value="ECO:0007669"/>
    <property type="project" value="UniProtKB-KW"/>
</dbReference>
<keyword evidence="11" id="KW-1185">Reference proteome</keyword>
<dbReference type="InterPro" id="IPR001663">
    <property type="entry name" value="Rng_hydr_dOase-A"/>
</dbReference>
<keyword evidence="4 10" id="KW-0223">Dioxygenase</keyword>
<dbReference type="GO" id="GO:0004497">
    <property type="term" value="F:monooxygenase activity"/>
    <property type="evidence" value="ECO:0007669"/>
    <property type="project" value="UniProtKB-ARBA"/>
</dbReference>
<dbReference type="PRINTS" id="PR00090">
    <property type="entry name" value="RNGDIOXGNASE"/>
</dbReference>
<proteinExistence type="inferred from homology"/>
<accession>A0A840EXY3</accession>
<dbReference type="CDD" id="cd08879">
    <property type="entry name" value="RHO_alpha_C_AntDO-like"/>
    <property type="match status" value="1"/>
</dbReference>
<dbReference type="EMBL" id="JACIFP010000001">
    <property type="protein sequence ID" value="MBB4135184.1"/>
    <property type="molecule type" value="Genomic_DNA"/>
</dbReference>
<dbReference type="Gene3D" id="2.102.10.10">
    <property type="entry name" value="Rieske [2Fe-2S] iron-sulphur domain"/>
    <property type="match status" value="1"/>
</dbReference>
<comment type="caution">
    <text evidence="10">The sequence shown here is derived from an EMBL/GenBank/DDBJ whole genome shotgun (WGS) entry which is preliminary data.</text>
</comment>
<dbReference type="PANTHER" id="PTHR43756:SF1">
    <property type="entry name" value="3-PHENYLPROPIONATE_CINNAMIC ACID DIOXYGENASE SUBUNIT ALPHA"/>
    <property type="match status" value="1"/>
</dbReference>
<dbReference type="Proteomes" id="UP000551501">
    <property type="component" value="Unassembled WGS sequence"/>
</dbReference>
<dbReference type="Gene3D" id="3.90.380.10">
    <property type="entry name" value="Naphthalene 1,2-dioxygenase Alpha Subunit, Chain A, domain 1"/>
    <property type="match status" value="1"/>
</dbReference>
<evidence type="ECO:0000256" key="5">
    <source>
        <dbReference type="ARBA" id="ARBA00023002"/>
    </source>
</evidence>
<dbReference type="SUPFAM" id="SSF55961">
    <property type="entry name" value="Bet v1-like"/>
    <property type="match status" value="1"/>
</dbReference>
<evidence type="ECO:0000256" key="2">
    <source>
        <dbReference type="ARBA" id="ARBA00022714"/>
    </source>
</evidence>
<dbReference type="InterPro" id="IPR017941">
    <property type="entry name" value="Rieske_2Fe-2S"/>
</dbReference>
<dbReference type="SUPFAM" id="SSF50022">
    <property type="entry name" value="ISP domain"/>
    <property type="match status" value="1"/>
</dbReference>
<evidence type="ECO:0000256" key="7">
    <source>
        <dbReference type="ARBA" id="ARBA00023014"/>
    </source>
</evidence>
<keyword evidence="2" id="KW-0001">2Fe-2S</keyword>
<keyword evidence="5" id="KW-0560">Oxidoreductase</keyword>
<dbReference type="AlphaFoldDB" id="A0A840EXY3"/>
<protein>
    <submittedName>
        <fullName evidence="10">Phenylpropionate dioxygenase-like ring-hydroxylating dioxygenase large terminal subunit</fullName>
    </submittedName>
</protein>
<evidence type="ECO:0000313" key="10">
    <source>
        <dbReference type="EMBL" id="MBB4135184.1"/>
    </source>
</evidence>
<evidence type="ECO:0000256" key="1">
    <source>
        <dbReference type="ARBA" id="ARBA00008751"/>
    </source>
</evidence>
<comment type="similarity">
    <text evidence="1">Belongs to the bacterial ring-hydroxylating dioxygenase alpha subunit family.</text>
</comment>
<dbReference type="PROSITE" id="PS00570">
    <property type="entry name" value="RING_HYDROXYL_ALPHA"/>
    <property type="match status" value="1"/>
</dbReference>
<sequence length="443" mass="48949">MTTTEPKHEVRAEFDVRDVVQEDRVHGSVYTSPEIFQREMDTIFSTGWVYVAHDSEVSEPGDYLTRQIGSNPVVVAHGKDGEVRVLLNRCSHRANKLCNAEMGNASSFRCPYHGWTFSNTGSLTAVPMREGYGDAFQGVRSELGLAEAARVDSYGGFIFASLAAEGPSLTEHLGGAVRAIDRLLDLSPTGTIDLRANWMKHRHLANWKMVVENNVDGYHALFTHASVYDAVRPAKVSHVPSKTAVVVRDIGDGHSEIDYAAEYRRIDEEFVWYGRTTREKLPKYSAALEKRHGPEKTHDALVVGPPHTLIWPNLFLAEMNVMYVEPLSVNETIAYTTAAMFPGQDEINQKSLRRAEGAMGPAGFLIADDGEIGMRNQAGLAARDPEWLRLSRGVETDVADETGIVNSDKSAETPQRGFYRQWAKVVGGADAPAATTIEQENDQ</sequence>
<evidence type="ECO:0000256" key="4">
    <source>
        <dbReference type="ARBA" id="ARBA00022964"/>
    </source>
</evidence>
<evidence type="ECO:0000259" key="9">
    <source>
        <dbReference type="PROSITE" id="PS51296"/>
    </source>
</evidence>
<dbReference type="PANTHER" id="PTHR43756">
    <property type="entry name" value="CHOLINE MONOOXYGENASE, CHLOROPLASTIC"/>
    <property type="match status" value="1"/>
</dbReference>
<feature type="domain" description="Rieske" evidence="9">
    <location>
        <begin position="48"/>
        <end position="160"/>
    </location>
</feature>
<dbReference type="GO" id="GO:0051537">
    <property type="term" value="F:2 iron, 2 sulfur cluster binding"/>
    <property type="evidence" value="ECO:0007669"/>
    <property type="project" value="UniProtKB-KW"/>
</dbReference>
<evidence type="ECO:0000256" key="6">
    <source>
        <dbReference type="ARBA" id="ARBA00023004"/>
    </source>
</evidence>
<dbReference type="GO" id="GO:0005506">
    <property type="term" value="F:iron ion binding"/>
    <property type="evidence" value="ECO:0007669"/>
    <property type="project" value="InterPro"/>
</dbReference>
<dbReference type="InterPro" id="IPR015881">
    <property type="entry name" value="ARHD_Rieske_2Fe_2S"/>
</dbReference>
<evidence type="ECO:0000256" key="3">
    <source>
        <dbReference type="ARBA" id="ARBA00022723"/>
    </source>
</evidence>
<dbReference type="InterPro" id="IPR015879">
    <property type="entry name" value="Ring_hydroxy_dOase_asu_C_dom"/>
</dbReference>
<name>A0A840EXY3_9ACTN</name>
<evidence type="ECO:0000313" key="11">
    <source>
        <dbReference type="Proteomes" id="UP000551501"/>
    </source>
</evidence>
<evidence type="ECO:0000256" key="8">
    <source>
        <dbReference type="ARBA" id="ARBA00023027"/>
    </source>
</evidence>
<gene>
    <name evidence="10" type="ORF">BKA16_001736</name>
</gene>
<dbReference type="RefSeq" id="WP_183370262.1">
    <property type="nucleotide sequence ID" value="NZ_BAABHL010000034.1"/>
</dbReference>
<dbReference type="Pfam" id="PF00848">
    <property type="entry name" value="Ring_hydroxyl_A"/>
    <property type="match status" value="1"/>
</dbReference>
<dbReference type="GO" id="GO:0016705">
    <property type="term" value="F:oxidoreductase activity, acting on paired donors, with incorporation or reduction of molecular oxygen"/>
    <property type="evidence" value="ECO:0007669"/>
    <property type="project" value="UniProtKB-ARBA"/>
</dbReference>
<keyword evidence="7" id="KW-0411">Iron-sulfur</keyword>
<reference evidence="10 11" key="1">
    <citation type="submission" date="2020-08" db="EMBL/GenBank/DDBJ databases">
        <title>Sequencing the genomes of 1000 actinobacteria strains.</title>
        <authorList>
            <person name="Klenk H.-P."/>
        </authorList>
    </citation>
    <scope>NUCLEOTIDE SEQUENCE [LARGE SCALE GENOMIC DNA]</scope>
    <source>
        <strain evidence="10 11">DSM 45298</strain>
    </source>
</reference>
<keyword evidence="6" id="KW-0408">Iron</keyword>
<keyword evidence="3" id="KW-0479">Metal-binding</keyword>
<dbReference type="PROSITE" id="PS51296">
    <property type="entry name" value="RIESKE"/>
    <property type="match status" value="1"/>
</dbReference>
<dbReference type="InterPro" id="IPR036922">
    <property type="entry name" value="Rieske_2Fe-2S_sf"/>
</dbReference>
<keyword evidence="8" id="KW-0520">NAD</keyword>
<organism evidence="10 11">
    <name type="scientific">Gordonia humi</name>
    <dbReference type="NCBI Taxonomy" id="686429"/>
    <lineage>
        <taxon>Bacteria</taxon>
        <taxon>Bacillati</taxon>
        <taxon>Actinomycetota</taxon>
        <taxon>Actinomycetes</taxon>
        <taxon>Mycobacteriales</taxon>
        <taxon>Gordoniaceae</taxon>
        <taxon>Gordonia</taxon>
    </lineage>
</organism>
<dbReference type="Pfam" id="PF00355">
    <property type="entry name" value="Rieske"/>
    <property type="match status" value="1"/>
</dbReference>